<reference evidence="2" key="1">
    <citation type="submission" date="2020-03" db="EMBL/GenBank/DDBJ databases">
        <authorList>
            <person name="Weist P."/>
        </authorList>
    </citation>
    <scope>NUCLEOTIDE SEQUENCE</scope>
</reference>
<sequence>MATLVYCFTLTPRSADIQGIRVHPTTESTNPDAHLLNTPSHNDLSSDNRPPPLLKGSKAVGVGHLLHSLNPFLGSRHLILLCPPFKFWERDYKLDRKSRLKAGREDHSLCGDLLLGPLAGTSAPGTVILASDYLQNALVHLIRDFRQRPVTFQRGAGVQ</sequence>
<dbReference type="AlphaFoldDB" id="A0A9N7VDC6"/>
<feature type="region of interest" description="Disordered" evidence="1">
    <location>
        <begin position="23"/>
        <end position="49"/>
    </location>
</feature>
<dbReference type="Proteomes" id="UP001153269">
    <property type="component" value="Unassembled WGS sequence"/>
</dbReference>
<comment type="caution">
    <text evidence="2">The sequence shown here is derived from an EMBL/GenBank/DDBJ whole genome shotgun (WGS) entry which is preliminary data.</text>
</comment>
<evidence type="ECO:0000256" key="1">
    <source>
        <dbReference type="SAM" id="MobiDB-lite"/>
    </source>
</evidence>
<evidence type="ECO:0000313" key="2">
    <source>
        <dbReference type="EMBL" id="CAB1450276.1"/>
    </source>
</evidence>
<gene>
    <name evidence="2" type="ORF">PLEPLA_LOCUS37965</name>
</gene>
<proteinExistence type="predicted"/>
<keyword evidence="3" id="KW-1185">Reference proteome</keyword>
<evidence type="ECO:0000313" key="3">
    <source>
        <dbReference type="Proteomes" id="UP001153269"/>
    </source>
</evidence>
<organism evidence="2 3">
    <name type="scientific">Pleuronectes platessa</name>
    <name type="common">European plaice</name>
    <dbReference type="NCBI Taxonomy" id="8262"/>
    <lineage>
        <taxon>Eukaryota</taxon>
        <taxon>Metazoa</taxon>
        <taxon>Chordata</taxon>
        <taxon>Craniata</taxon>
        <taxon>Vertebrata</taxon>
        <taxon>Euteleostomi</taxon>
        <taxon>Actinopterygii</taxon>
        <taxon>Neopterygii</taxon>
        <taxon>Teleostei</taxon>
        <taxon>Neoteleostei</taxon>
        <taxon>Acanthomorphata</taxon>
        <taxon>Carangaria</taxon>
        <taxon>Pleuronectiformes</taxon>
        <taxon>Pleuronectoidei</taxon>
        <taxon>Pleuronectidae</taxon>
        <taxon>Pleuronectes</taxon>
    </lineage>
</organism>
<protein>
    <submittedName>
        <fullName evidence="2">Uncharacterized protein</fullName>
    </submittedName>
</protein>
<feature type="compositionally biased region" description="Polar residues" evidence="1">
    <location>
        <begin position="25"/>
        <end position="48"/>
    </location>
</feature>
<dbReference type="EMBL" id="CADEAL010004048">
    <property type="protein sequence ID" value="CAB1450276.1"/>
    <property type="molecule type" value="Genomic_DNA"/>
</dbReference>
<accession>A0A9N7VDC6</accession>
<feature type="non-terminal residue" evidence="2">
    <location>
        <position position="1"/>
    </location>
</feature>
<name>A0A9N7VDC6_PLEPL</name>